<proteinExistence type="predicted"/>
<evidence type="ECO:0000313" key="2">
    <source>
        <dbReference type="EMBL" id="KAK4214518.1"/>
    </source>
</evidence>
<feature type="compositionally biased region" description="Low complexity" evidence="1">
    <location>
        <begin position="219"/>
        <end position="231"/>
    </location>
</feature>
<dbReference type="InterPro" id="IPR029058">
    <property type="entry name" value="AB_hydrolase_fold"/>
</dbReference>
<sequence length="844" mass="92174">MEDPRPLGPMSTGLVINHHDGLADTNTLVDELDDCIYGDQDDAQSFIQPAISPMATRLTSPKTPAAEKAAAMDPVSGGGLFDELEPQTESFAMTATQTSQIQSQSQPRSTSTSLALPTPWRAGPKHMIVTEPTTGRSAMSGVFGGHSRASRSGSIGENALKRLSKALPSISIPTPSFFLSGQSQKDDPTVQAQKSAPFFVPALNRPIQPVYPLGPTNPRSPASPSPSSRMSLALRRSTSDDSLLYHSLSRVSSLGDDDRFVNIREQVNSRFKAIKDSWDGPSFKLPQFPNILNPPLKRFADLGPDQYRPNGFQSSQQRAALRDNLSPLDSVLETLTGDIVVMGGYRGSILRSSHPPYRQLWVPVKVGLNMRKVNMEVALDPEDEENMEEHIFASGMLQNIGPVDISKRLFKKLRECENARTGKLRVHDYGYDWRLSPHLLSRKLERFLERLPCNKPDVPTEKRGAWVISHSLGGLITRHVVNQRPELFAGVVYAGTPSRCINILGPIRNGDAVLLNEKVLTAQVHFSLRTSFIFLPEDGFCFVDKHTKEEYPIDFYNVDDWIKYRLSPCVSEPILPPLSRSSTFSSFLALTDSLPSLPLRARSGSQLKKVGPDTYQGHGGKDRTLAPQMGSSSSVTTSNGTGAALPAGNININSNAYAQNAALPSHTYPNTNNNDSNSSLAPKDSPTSSNSTTPPSTSPTKSYFFQQNQNNPTLAKNLTYLSRTLQQTKQFRAELAHDKSHQEQNKYPPLSLIYAKDIPTVYAARVQGREGIPCADAYDDLVFRSGDGVVLSKEAMLPDGYVLVKDGRICTDRGHVTLLGDLNAVGRALGAVVRGRGKGIGLGS</sequence>
<protein>
    <submittedName>
        <fullName evidence="2">Uncharacterized protein</fullName>
    </submittedName>
</protein>
<evidence type="ECO:0000256" key="1">
    <source>
        <dbReference type="SAM" id="MobiDB-lite"/>
    </source>
</evidence>
<dbReference type="SUPFAM" id="SSF53474">
    <property type="entry name" value="alpha/beta-Hydrolases"/>
    <property type="match status" value="1"/>
</dbReference>
<dbReference type="Gene3D" id="3.40.50.1820">
    <property type="entry name" value="alpha/beta hydrolase"/>
    <property type="match status" value="1"/>
</dbReference>
<feature type="compositionally biased region" description="Low complexity" evidence="1">
    <location>
        <begin position="94"/>
        <end position="113"/>
    </location>
</feature>
<feature type="region of interest" description="Disordered" evidence="1">
    <location>
        <begin position="601"/>
        <end position="640"/>
    </location>
</feature>
<dbReference type="PANTHER" id="PTHR11440">
    <property type="entry name" value="LECITHIN-CHOLESTEROL ACYLTRANSFERASE-RELATED"/>
    <property type="match status" value="1"/>
</dbReference>
<name>A0AAN6Y8B4_9PEZI</name>
<dbReference type="Proteomes" id="UP001301769">
    <property type="component" value="Unassembled WGS sequence"/>
</dbReference>
<dbReference type="EMBL" id="MU858092">
    <property type="protein sequence ID" value="KAK4214518.1"/>
    <property type="molecule type" value="Genomic_DNA"/>
</dbReference>
<evidence type="ECO:0000313" key="3">
    <source>
        <dbReference type="Proteomes" id="UP001301769"/>
    </source>
</evidence>
<feature type="region of interest" description="Disordered" evidence="1">
    <location>
        <begin position="209"/>
        <end position="231"/>
    </location>
</feature>
<feature type="region of interest" description="Disordered" evidence="1">
    <location>
        <begin position="93"/>
        <end position="120"/>
    </location>
</feature>
<gene>
    <name evidence="2" type="ORF">QBC37DRAFT_440087</name>
</gene>
<feature type="compositionally biased region" description="Low complexity" evidence="1">
    <location>
        <begin position="630"/>
        <end position="640"/>
    </location>
</feature>
<comment type="caution">
    <text evidence="2">The sequence shown here is derived from an EMBL/GenBank/DDBJ whole genome shotgun (WGS) entry which is preliminary data.</text>
</comment>
<accession>A0AAN6Y8B4</accession>
<feature type="compositionally biased region" description="Polar residues" evidence="1">
    <location>
        <begin position="667"/>
        <end position="680"/>
    </location>
</feature>
<reference evidence="2" key="1">
    <citation type="journal article" date="2023" name="Mol. Phylogenet. Evol.">
        <title>Genome-scale phylogeny and comparative genomics of the fungal order Sordariales.</title>
        <authorList>
            <person name="Hensen N."/>
            <person name="Bonometti L."/>
            <person name="Westerberg I."/>
            <person name="Brannstrom I.O."/>
            <person name="Guillou S."/>
            <person name="Cros-Aarteil S."/>
            <person name="Calhoun S."/>
            <person name="Haridas S."/>
            <person name="Kuo A."/>
            <person name="Mondo S."/>
            <person name="Pangilinan J."/>
            <person name="Riley R."/>
            <person name="LaButti K."/>
            <person name="Andreopoulos B."/>
            <person name="Lipzen A."/>
            <person name="Chen C."/>
            <person name="Yan M."/>
            <person name="Daum C."/>
            <person name="Ng V."/>
            <person name="Clum A."/>
            <person name="Steindorff A."/>
            <person name="Ohm R.A."/>
            <person name="Martin F."/>
            <person name="Silar P."/>
            <person name="Natvig D.O."/>
            <person name="Lalanne C."/>
            <person name="Gautier V."/>
            <person name="Ament-Velasquez S.L."/>
            <person name="Kruys A."/>
            <person name="Hutchinson M.I."/>
            <person name="Powell A.J."/>
            <person name="Barry K."/>
            <person name="Miller A.N."/>
            <person name="Grigoriev I.V."/>
            <person name="Debuchy R."/>
            <person name="Gladieux P."/>
            <person name="Hiltunen Thoren M."/>
            <person name="Johannesson H."/>
        </authorList>
    </citation>
    <scope>NUCLEOTIDE SEQUENCE</scope>
    <source>
        <strain evidence="2">PSN293</strain>
    </source>
</reference>
<organism evidence="2 3">
    <name type="scientific">Rhypophila decipiens</name>
    <dbReference type="NCBI Taxonomy" id="261697"/>
    <lineage>
        <taxon>Eukaryota</taxon>
        <taxon>Fungi</taxon>
        <taxon>Dikarya</taxon>
        <taxon>Ascomycota</taxon>
        <taxon>Pezizomycotina</taxon>
        <taxon>Sordariomycetes</taxon>
        <taxon>Sordariomycetidae</taxon>
        <taxon>Sordariales</taxon>
        <taxon>Naviculisporaceae</taxon>
        <taxon>Rhypophila</taxon>
    </lineage>
</organism>
<feature type="region of interest" description="Disordered" evidence="1">
    <location>
        <begin position="663"/>
        <end position="705"/>
    </location>
</feature>
<keyword evidence="3" id="KW-1185">Reference proteome</keyword>
<feature type="compositionally biased region" description="Low complexity" evidence="1">
    <location>
        <begin position="682"/>
        <end position="702"/>
    </location>
</feature>
<dbReference type="AlphaFoldDB" id="A0AAN6Y8B4"/>
<reference evidence="2" key="2">
    <citation type="submission" date="2023-05" db="EMBL/GenBank/DDBJ databases">
        <authorList>
            <consortium name="Lawrence Berkeley National Laboratory"/>
            <person name="Steindorff A."/>
            <person name="Hensen N."/>
            <person name="Bonometti L."/>
            <person name="Westerberg I."/>
            <person name="Brannstrom I.O."/>
            <person name="Guillou S."/>
            <person name="Cros-Aarteil S."/>
            <person name="Calhoun S."/>
            <person name="Haridas S."/>
            <person name="Kuo A."/>
            <person name="Mondo S."/>
            <person name="Pangilinan J."/>
            <person name="Riley R."/>
            <person name="Labutti K."/>
            <person name="Andreopoulos B."/>
            <person name="Lipzen A."/>
            <person name="Chen C."/>
            <person name="Yanf M."/>
            <person name="Daum C."/>
            <person name="Ng V."/>
            <person name="Clum A."/>
            <person name="Ohm R."/>
            <person name="Martin F."/>
            <person name="Silar P."/>
            <person name="Natvig D."/>
            <person name="Lalanne C."/>
            <person name="Gautier V."/>
            <person name="Ament-Velasquez S.L."/>
            <person name="Kruys A."/>
            <person name="Hutchinson M.I."/>
            <person name="Powell A.J."/>
            <person name="Barry K."/>
            <person name="Miller A.N."/>
            <person name="Grigoriev I.V."/>
            <person name="Debuchy R."/>
            <person name="Gladieux P."/>
            <person name="Thoren M.H."/>
            <person name="Johannesson H."/>
        </authorList>
    </citation>
    <scope>NUCLEOTIDE SEQUENCE</scope>
    <source>
        <strain evidence="2">PSN293</strain>
    </source>
</reference>